<evidence type="ECO:0000313" key="1">
    <source>
        <dbReference type="EMBL" id="EFZ37771.1"/>
    </source>
</evidence>
<dbReference type="AlphaFoldDB" id="E7RLZ0"/>
<proteinExistence type="predicted"/>
<name>E7RLZ0_9BACT</name>
<dbReference type="Proteomes" id="UP000005580">
    <property type="component" value="Unassembled WGS sequence"/>
</dbReference>
<dbReference type="HOGENOM" id="CLU_3314784_0_0_10"/>
<reference evidence="1" key="1">
    <citation type="submission" date="2011-01" db="EMBL/GenBank/DDBJ databases">
        <authorList>
            <person name="Muzny D."/>
            <person name="Qin X."/>
            <person name="Buhay C."/>
            <person name="Dugan-Rocha S."/>
            <person name="Ding Y."/>
            <person name="Chen G."/>
            <person name="Hawes A."/>
            <person name="Holder M."/>
            <person name="Jhangiani S."/>
            <person name="Johnson A."/>
            <person name="Khan Z."/>
            <person name="Li Z."/>
            <person name="Liu W."/>
            <person name="Liu X."/>
            <person name="Perez L."/>
            <person name="Shen H."/>
            <person name="Wang Q."/>
            <person name="Watt J."/>
            <person name="Xi L."/>
            <person name="Xin Y."/>
            <person name="Zhou J."/>
            <person name="Deng J."/>
            <person name="Jiang H."/>
            <person name="Liu Y."/>
            <person name="Qu J."/>
            <person name="Song X.-Z."/>
            <person name="Zhang L."/>
            <person name="Villasana D."/>
            <person name="Johnson A."/>
            <person name="Liu J."/>
            <person name="Liyanage D."/>
            <person name="Lorensuhewa L."/>
            <person name="Robinson T."/>
            <person name="Song A."/>
            <person name="Song B.-B."/>
            <person name="Dinh H."/>
            <person name="Thornton R."/>
            <person name="Coyle M."/>
            <person name="Francisco L."/>
            <person name="Jackson L."/>
            <person name="Javaid M."/>
            <person name="Korchina V."/>
            <person name="Kovar C."/>
            <person name="Mata R."/>
            <person name="Mathew T."/>
            <person name="Ngo R."/>
            <person name="Nguyen L."/>
            <person name="Nguyen N."/>
            <person name="Okwuonu G."/>
            <person name="Ongeri F."/>
            <person name="Pham C."/>
            <person name="Simmons D."/>
            <person name="Wilczek-Boney K."/>
            <person name="Hale W."/>
            <person name="Jakkamsetti A."/>
            <person name="Pham P."/>
            <person name="Ruth R."/>
            <person name="San Lucas F."/>
            <person name="Warren J."/>
            <person name="Zhang J."/>
            <person name="Zhao Z."/>
            <person name="Zhou C."/>
            <person name="Zhu D."/>
            <person name="Lee S."/>
            <person name="Bess C."/>
            <person name="Blankenburg K."/>
            <person name="Forbes L."/>
            <person name="Fu Q."/>
            <person name="Gubbala S."/>
            <person name="Hirani K."/>
            <person name="Jayaseelan J.C."/>
            <person name="Lara F."/>
            <person name="Munidasa M."/>
            <person name="Palculict T."/>
            <person name="Patil S."/>
            <person name="Pu L.-L."/>
            <person name="Saada N."/>
            <person name="Tang L."/>
            <person name="Weissenberger G."/>
            <person name="Zhu Y."/>
            <person name="Hemphill L."/>
            <person name="Shang Y."/>
            <person name="Youmans B."/>
            <person name="Ayvaz T."/>
            <person name="Ross M."/>
            <person name="Santibanez J."/>
            <person name="Aqrawi P."/>
            <person name="Gross S."/>
            <person name="Joshi V."/>
            <person name="Fowler G."/>
            <person name="Nazareth L."/>
            <person name="Reid J."/>
            <person name="Worley K."/>
            <person name="Petrosino J."/>
            <person name="Highlander S."/>
            <person name="Gibbs R."/>
        </authorList>
    </citation>
    <scope>NUCLEOTIDE SEQUENCE [LARGE SCALE GENOMIC DNA]</scope>
    <source>
        <strain evidence="1">ATCC 33269</strain>
    </source>
</reference>
<protein>
    <submittedName>
        <fullName evidence="1">Uncharacterized protein</fullName>
    </submittedName>
</protein>
<accession>E7RLZ0</accession>
<comment type="caution">
    <text evidence="1">The sequence shown here is derived from an EMBL/GenBank/DDBJ whole genome shotgun (WGS) entry which is preliminary data.</text>
</comment>
<dbReference type="EMBL" id="AEPE02000002">
    <property type="protein sequence ID" value="EFZ37771.1"/>
    <property type="molecule type" value="Genomic_DNA"/>
</dbReference>
<organism evidence="1 2">
    <name type="scientific">Hoylesella oralis ATCC 33269</name>
    <dbReference type="NCBI Taxonomy" id="873533"/>
    <lineage>
        <taxon>Bacteria</taxon>
        <taxon>Pseudomonadati</taxon>
        <taxon>Bacteroidota</taxon>
        <taxon>Bacteroidia</taxon>
        <taxon>Bacteroidales</taxon>
        <taxon>Prevotellaceae</taxon>
        <taxon>Hoylesella</taxon>
    </lineage>
</organism>
<keyword evidence="2" id="KW-1185">Reference proteome</keyword>
<sequence length="39" mass="4431">MNCSNRIKNISMSFDGIKSEETTKNAGSAVRFFRKLLVH</sequence>
<evidence type="ECO:0000313" key="2">
    <source>
        <dbReference type="Proteomes" id="UP000005580"/>
    </source>
</evidence>
<gene>
    <name evidence="1" type="ORF">HMPREF0663_10140</name>
</gene>